<evidence type="ECO:0000313" key="1">
    <source>
        <dbReference type="EMBL" id="ABM02372.1"/>
    </source>
</evidence>
<dbReference type="EMBL" id="CP000510">
    <property type="protein sequence ID" value="ABM02372.1"/>
    <property type="molecule type" value="Genomic_DNA"/>
</dbReference>
<name>A1SSA7_PSYIN</name>
<proteinExistence type="predicted"/>
<dbReference type="KEGG" id="pin:Ping_0517"/>
<gene>
    <name evidence="1" type="ordered locus">Ping_0517</name>
</gene>
<dbReference type="OrthoDB" id="9808310at2"/>
<evidence type="ECO:0000313" key="2">
    <source>
        <dbReference type="Proteomes" id="UP000000639"/>
    </source>
</evidence>
<organism evidence="1 2">
    <name type="scientific">Psychromonas ingrahamii (strain DSM 17664 / CCUG 51855 / 37)</name>
    <dbReference type="NCBI Taxonomy" id="357804"/>
    <lineage>
        <taxon>Bacteria</taxon>
        <taxon>Pseudomonadati</taxon>
        <taxon>Pseudomonadota</taxon>
        <taxon>Gammaproteobacteria</taxon>
        <taxon>Alteromonadales</taxon>
        <taxon>Psychromonadaceae</taxon>
        <taxon>Psychromonas</taxon>
    </lineage>
</organism>
<protein>
    <submittedName>
        <fullName evidence="1">Conserved hypothetical alkylhydroperoxidase AhpD domain protein</fullName>
    </submittedName>
</protein>
<dbReference type="Proteomes" id="UP000000639">
    <property type="component" value="Chromosome"/>
</dbReference>
<sequence>MAVNVKNNDGYYVPDHRRMIKSAKSRIMLLQHRVKEKILQVWYDFSRALLAERGHIGNEKRTDFINAAYKKDQVLEVLTGLAAKLI</sequence>
<dbReference type="HOGENOM" id="CLU_2495621_0_0_6"/>
<reference evidence="1" key="1">
    <citation type="submission" date="2007-01" db="EMBL/GenBank/DDBJ databases">
        <title>Complete sequence of Psychromonas ingrahamii 37.</title>
        <authorList>
            <consortium name="US DOE Joint Genome Institute"/>
            <person name="Copeland A."/>
            <person name="Lucas S."/>
            <person name="Lapidus A."/>
            <person name="Barry K."/>
            <person name="Detter J.C."/>
            <person name="Glavina del Rio T."/>
            <person name="Hammon N."/>
            <person name="Israni S."/>
            <person name="Dalin E."/>
            <person name="Tice H."/>
            <person name="Pitluck S."/>
            <person name="Thompson L.S."/>
            <person name="Brettin T."/>
            <person name="Bruce D."/>
            <person name="Han C."/>
            <person name="Tapia R."/>
            <person name="Schmutz J."/>
            <person name="Larimer F."/>
            <person name="Land M."/>
            <person name="Hauser L."/>
            <person name="Kyrpides N."/>
            <person name="Ivanova N."/>
            <person name="Staley J."/>
            <person name="Richardson P."/>
        </authorList>
    </citation>
    <scope>NUCLEOTIDE SEQUENCE [LARGE SCALE GENOMIC DNA]</scope>
    <source>
        <strain evidence="1">37</strain>
    </source>
</reference>
<dbReference type="AlphaFoldDB" id="A1SSA7"/>
<dbReference type="eggNOG" id="COG2128">
    <property type="taxonomic scope" value="Bacteria"/>
</dbReference>
<accession>A1SSA7</accession>
<keyword evidence="1" id="KW-0575">Peroxidase</keyword>
<keyword evidence="2" id="KW-1185">Reference proteome</keyword>
<keyword evidence="1" id="KW-0560">Oxidoreductase</keyword>
<dbReference type="GO" id="GO:0004601">
    <property type="term" value="F:peroxidase activity"/>
    <property type="evidence" value="ECO:0007669"/>
    <property type="project" value="UniProtKB-KW"/>
</dbReference>
<dbReference type="RefSeq" id="WP_011768931.1">
    <property type="nucleotide sequence ID" value="NC_008709.1"/>
</dbReference>